<dbReference type="EMBL" id="JDYK01000016">
    <property type="protein sequence ID" value="EWS80337.1"/>
    <property type="molecule type" value="Genomic_DNA"/>
</dbReference>
<evidence type="ECO:0000259" key="4">
    <source>
        <dbReference type="Pfam" id="PF08242"/>
    </source>
</evidence>
<evidence type="ECO:0000256" key="2">
    <source>
        <dbReference type="ARBA" id="ARBA00022679"/>
    </source>
</evidence>
<dbReference type="InterPro" id="IPR013217">
    <property type="entry name" value="Methyltransf_12"/>
</dbReference>
<evidence type="ECO:0000313" key="6">
    <source>
        <dbReference type="Proteomes" id="UP000023067"/>
    </source>
</evidence>
<organism evidence="5 6">
    <name type="scientific">Brachybacterium phenoliresistens</name>
    <dbReference type="NCBI Taxonomy" id="396014"/>
    <lineage>
        <taxon>Bacteria</taxon>
        <taxon>Bacillati</taxon>
        <taxon>Actinomycetota</taxon>
        <taxon>Actinomycetes</taxon>
        <taxon>Micrococcales</taxon>
        <taxon>Dermabacteraceae</taxon>
        <taxon>Brachybacterium</taxon>
    </lineage>
</organism>
<dbReference type="Pfam" id="PF08242">
    <property type="entry name" value="Methyltransf_12"/>
    <property type="match status" value="1"/>
</dbReference>
<dbReference type="Gene3D" id="3.40.50.150">
    <property type="entry name" value="Vaccinia Virus protein VP39"/>
    <property type="match status" value="1"/>
</dbReference>
<dbReference type="CDD" id="cd02440">
    <property type="entry name" value="AdoMet_MTases"/>
    <property type="match status" value="1"/>
</dbReference>
<keyword evidence="3" id="KW-0949">S-adenosyl-L-methionine</keyword>
<dbReference type="PATRIC" id="fig|396014.3.peg.2816"/>
<dbReference type="InterPro" id="IPR029063">
    <property type="entry name" value="SAM-dependent_MTases_sf"/>
</dbReference>
<proteinExistence type="predicted"/>
<dbReference type="GO" id="GO:0008168">
    <property type="term" value="F:methyltransferase activity"/>
    <property type="evidence" value="ECO:0007669"/>
    <property type="project" value="UniProtKB-KW"/>
</dbReference>
<dbReference type="RefSeq" id="WP_038373489.1">
    <property type="nucleotide sequence ID" value="NZ_KK069999.1"/>
</dbReference>
<dbReference type="STRING" id="396014.BF93_03920"/>
<name>Z9JRF8_9MICO</name>
<accession>Z9JRF8</accession>
<keyword evidence="2 5" id="KW-0808">Transferase</keyword>
<dbReference type="GO" id="GO:0032259">
    <property type="term" value="P:methylation"/>
    <property type="evidence" value="ECO:0007669"/>
    <property type="project" value="UniProtKB-KW"/>
</dbReference>
<feature type="domain" description="Methyltransferase type 12" evidence="4">
    <location>
        <begin position="60"/>
        <end position="160"/>
    </location>
</feature>
<dbReference type="HOGENOM" id="CLU_056435_0_0_11"/>
<evidence type="ECO:0000256" key="1">
    <source>
        <dbReference type="ARBA" id="ARBA00022603"/>
    </source>
</evidence>
<dbReference type="PANTHER" id="PTHR43464:SF19">
    <property type="entry name" value="UBIQUINONE BIOSYNTHESIS O-METHYLTRANSFERASE, MITOCHONDRIAL"/>
    <property type="match status" value="1"/>
</dbReference>
<evidence type="ECO:0000313" key="5">
    <source>
        <dbReference type="EMBL" id="EWS80337.1"/>
    </source>
</evidence>
<gene>
    <name evidence="5" type="ORF">BF93_03920</name>
</gene>
<protein>
    <submittedName>
        <fullName evidence="5">Methyltransferase</fullName>
    </submittedName>
</protein>
<reference evidence="5 6" key="1">
    <citation type="submission" date="2014-02" db="EMBL/GenBank/DDBJ databases">
        <title>Genome sequence of Brachybacterium phenoliresistens strain W13A50.</title>
        <authorList>
            <person name="Wang X."/>
        </authorList>
    </citation>
    <scope>NUCLEOTIDE SEQUENCE [LARGE SCALE GENOMIC DNA]</scope>
    <source>
        <strain evidence="5 6">W13A50</strain>
    </source>
</reference>
<dbReference type="Proteomes" id="UP000023067">
    <property type="component" value="Unassembled WGS sequence"/>
</dbReference>
<dbReference type="PANTHER" id="PTHR43464">
    <property type="entry name" value="METHYLTRANSFERASE"/>
    <property type="match status" value="1"/>
</dbReference>
<comment type="caution">
    <text evidence="5">The sequence shown here is derived from an EMBL/GenBank/DDBJ whole genome shotgun (WGS) entry which is preliminary data.</text>
</comment>
<sequence>MSEHTHHHHAPAEGIDPVAHWEEHYGTGDRVWSGAANASLVAVLEELAPSSGPSRAPRALDIGCGEGADAIWLARAGWRTTGVDISPTAIGRAQEAAREAGLGPEQLRLIAADLSDPVVDAGLGGPFDLVTASFFHSTIALPRTGILRRAAALLAPGGRLLVISHAAPPPWARGDFARHREDLLDPDAEVAALDLPAADFAVERAELRRRAATAPDGTPAELEDGVVLIRRR</sequence>
<dbReference type="AlphaFoldDB" id="Z9JRF8"/>
<dbReference type="OrthoDB" id="9786503at2"/>
<keyword evidence="1 5" id="KW-0489">Methyltransferase</keyword>
<dbReference type="eggNOG" id="COG2227">
    <property type="taxonomic scope" value="Bacteria"/>
</dbReference>
<dbReference type="SUPFAM" id="SSF53335">
    <property type="entry name" value="S-adenosyl-L-methionine-dependent methyltransferases"/>
    <property type="match status" value="1"/>
</dbReference>
<evidence type="ECO:0000256" key="3">
    <source>
        <dbReference type="ARBA" id="ARBA00022691"/>
    </source>
</evidence>
<keyword evidence="6" id="KW-1185">Reference proteome</keyword>